<dbReference type="InterPro" id="IPR022742">
    <property type="entry name" value="Hydrolase_4"/>
</dbReference>
<keyword evidence="2" id="KW-0378">Hydrolase</keyword>
<evidence type="ECO:0000313" key="3">
    <source>
        <dbReference type="Proteomes" id="UP000283745"/>
    </source>
</evidence>
<name>A0A414J827_9FIRM</name>
<dbReference type="AlphaFoldDB" id="A0A414J827"/>
<dbReference type="RefSeq" id="WP_118049436.1">
    <property type="nucleotide sequence ID" value="NZ_CABJFK010000004.1"/>
</dbReference>
<reference evidence="2 3" key="1">
    <citation type="submission" date="2018-08" db="EMBL/GenBank/DDBJ databases">
        <title>A genome reference for cultivated species of the human gut microbiota.</title>
        <authorList>
            <person name="Zou Y."/>
            <person name="Xue W."/>
            <person name="Luo G."/>
        </authorList>
    </citation>
    <scope>NUCLEOTIDE SEQUENCE [LARGE SCALE GENOMIC DNA]</scope>
    <source>
        <strain evidence="2 3">AM28-23</strain>
    </source>
</reference>
<dbReference type="Gene3D" id="3.40.50.1820">
    <property type="entry name" value="alpha/beta hydrolase"/>
    <property type="match status" value="1"/>
</dbReference>
<dbReference type="SUPFAM" id="SSF53474">
    <property type="entry name" value="alpha/beta-Hydrolases"/>
    <property type="match status" value="1"/>
</dbReference>
<dbReference type="EMBL" id="QSKF01000004">
    <property type="protein sequence ID" value="RHE40616.1"/>
    <property type="molecule type" value="Genomic_DNA"/>
</dbReference>
<protein>
    <submittedName>
        <fullName evidence="2">Alpha/beta hydrolase</fullName>
    </submittedName>
</protein>
<evidence type="ECO:0000259" key="1">
    <source>
        <dbReference type="Pfam" id="PF12146"/>
    </source>
</evidence>
<dbReference type="Proteomes" id="UP000283745">
    <property type="component" value="Unassembled WGS sequence"/>
</dbReference>
<dbReference type="InterPro" id="IPR051044">
    <property type="entry name" value="MAG_DAG_Lipase"/>
</dbReference>
<accession>A0A414J827</accession>
<gene>
    <name evidence="2" type="ORF">DW740_06960</name>
</gene>
<feature type="domain" description="Serine aminopeptidase S33" evidence="1">
    <location>
        <begin position="56"/>
        <end position="312"/>
    </location>
</feature>
<dbReference type="Pfam" id="PF12146">
    <property type="entry name" value="Hydrolase_4"/>
    <property type="match status" value="1"/>
</dbReference>
<dbReference type="PANTHER" id="PTHR11614">
    <property type="entry name" value="PHOSPHOLIPASE-RELATED"/>
    <property type="match status" value="1"/>
</dbReference>
<evidence type="ECO:0000313" key="2">
    <source>
        <dbReference type="EMBL" id="RHE40616.1"/>
    </source>
</evidence>
<dbReference type="InterPro" id="IPR029058">
    <property type="entry name" value="AB_hydrolase_fold"/>
</dbReference>
<comment type="caution">
    <text evidence="2">The sequence shown here is derived from an EMBL/GenBank/DDBJ whole genome shotgun (WGS) entry which is preliminary data.</text>
</comment>
<dbReference type="GO" id="GO:0016787">
    <property type="term" value="F:hydrolase activity"/>
    <property type="evidence" value="ECO:0007669"/>
    <property type="project" value="UniProtKB-KW"/>
</dbReference>
<organism evidence="2 3">
    <name type="scientific">Blautia obeum</name>
    <dbReference type="NCBI Taxonomy" id="40520"/>
    <lineage>
        <taxon>Bacteria</taxon>
        <taxon>Bacillati</taxon>
        <taxon>Bacillota</taxon>
        <taxon>Clostridia</taxon>
        <taxon>Lachnospirales</taxon>
        <taxon>Lachnospiraceae</taxon>
        <taxon>Blautia</taxon>
    </lineage>
</organism>
<sequence>MKIIQEENYEYTMRNEVEPYLAAHCRDKFVTGAKEDGQGKTTRAGKLHVKFYETERPKGVVIVSHGFTEGAPKYDEMVYYFLKAGYHVCIPEHTGHGLSYRLTDEPSLVHIDTWKRFVRDFLKVCHETAKRYQDLPRILFAHSMGGAIGTIAAAWEPDFFHKIILSSPMIRPLTGNVPWPLTVAIAQAECLVGRAEKYVIGQKPYDGSETFETSAAVSEVRFTRYNEIRKRCKDIQTSAASYGWLLASIKMSWYLRYYGWKKLTAPVIIFQAEKDAFVSVRAMQKFPKKIQRRGKTSCEYVYIPESKHEIFGSDDRTVKAYIERILNFMAK</sequence>
<proteinExistence type="predicted"/>